<evidence type="ECO:0000313" key="16">
    <source>
        <dbReference type="Proteomes" id="UP000053815"/>
    </source>
</evidence>
<organism evidence="15">
    <name type="scientific">Mucor ambiguus</name>
    <dbReference type="NCBI Taxonomy" id="91626"/>
    <lineage>
        <taxon>Eukaryota</taxon>
        <taxon>Fungi</taxon>
        <taxon>Fungi incertae sedis</taxon>
        <taxon>Mucoromycota</taxon>
        <taxon>Mucoromycotina</taxon>
        <taxon>Mucoromycetes</taxon>
        <taxon>Mucorales</taxon>
        <taxon>Mucorineae</taxon>
        <taxon>Mucoraceae</taxon>
        <taxon>Mucor</taxon>
    </lineage>
</organism>
<comment type="subcellular location">
    <subcellularLocation>
        <location evidence="1">Cytoplasm</location>
        <location evidence="1">Cytoskeleton</location>
    </subcellularLocation>
</comment>
<keyword evidence="7" id="KW-0067">ATP-binding</keyword>
<dbReference type="Gene3D" id="3.40.50.2000">
    <property type="entry name" value="Glycogen Phosphorylase B"/>
    <property type="match status" value="2"/>
</dbReference>
<name>A0A0C9N219_9FUNG</name>
<evidence type="ECO:0000313" key="15">
    <source>
        <dbReference type="EMBL" id="GAN08648.1"/>
    </source>
</evidence>
<dbReference type="GO" id="GO:0098703">
    <property type="term" value="P:calcium ion import across plasma membrane"/>
    <property type="evidence" value="ECO:0007669"/>
    <property type="project" value="InterPro"/>
</dbReference>
<dbReference type="EC" id="2.4.1.141" evidence="3"/>
<dbReference type="GO" id="GO:0004577">
    <property type="term" value="F:N-acetylglucosaminyldiphosphodolichol N-acetylglucosaminyltransferase activity"/>
    <property type="evidence" value="ECO:0007669"/>
    <property type="project" value="UniProtKB-EC"/>
</dbReference>
<dbReference type="Gene3D" id="1.10.2000.10">
    <property type="entry name" value="Frizzled cysteine-rich domain"/>
    <property type="match status" value="1"/>
</dbReference>
<dbReference type="FunFam" id="3.90.640.10:FF:000008">
    <property type="entry name" value="alpha-centractin isoform X1"/>
    <property type="match status" value="1"/>
</dbReference>
<evidence type="ECO:0000256" key="13">
    <source>
        <dbReference type="ARBA" id="ARBA00048184"/>
    </source>
</evidence>
<keyword evidence="8" id="KW-1015">Disulfide bond</keyword>
<accession>A0A0C9N219</accession>
<dbReference type="GO" id="GO:0005262">
    <property type="term" value="F:calcium channel activity"/>
    <property type="evidence" value="ECO:0007669"/>
    <property type="project" value="InterPro"/>
</dbReference>
<dbReference type="PROSITE" id="PS50038">
    <property type="entry name" value="FZ"/>
    <property type="match status" value="1"/>
</dbReference>
<dbReference type="Gene3D" id="3.90.640.10">
    <property type="entry name" value="Actin, Chain A, domain 4"/>
    <property type="match status" value="1"/>
</dbReference>
<sequence>MSLFITVGSLGFDDLIHQTTSSDFLNSLPEVGIKKVVYQFGSSEQIFANNLQSYKGKVLDLDGYKYKASTTEDMEQADIIISHAGTELWLPWRPSHGAKLHLRFGLGAGTVLQALRLKNKKLIMVVNLALMDNHQHQLAQAIHTNKYAICSDMSNHVYAQSTTTQLTNNQIVSSSVAINGYNYYYFSVSATGRLFSKRDLPTIHLSTTICNQPMAPADFHDIVPPLNVYVSTSSSNTLPGPDNSAAVEDSSNGLIQWQSDNQTSEVWIAVAAPALTGAWTGNFTYEIGVSTTQTLHPLFINNEKNDTTNIPYMILEDTDRNNALFLSSPIQGNAQNATLLIASAMPVELSNSLCAAKQHTLSHYNVNTTTTHRGPTRSIRQQFMVSNLTQDTLYTAYMLQPVGSVTGMTTPLNLNTKIDANCRIIYDLSFCDQVAYSVPTDLATFATNDPWTLANQYDAQAKEKFAPFDTALSQYNCDTAQYSLVRNCTDCYRDYKTWLCAVTIPRCTDSSASADLSQGTDNVPAAPALRDISTNASRNPWIDETLKPGEWTELLPCIDLCYHVVQSCPPFMQFYCPDADLALVQYGYWQNGTASVNGTTFHFDINNPTCNRLGVLTNQPVVIDNGSGVIKAGFAGEEQPKCFFPSMVGRPKHVRIMAGAVEGDNFIGRKAQELRGLLKIRYPIEHGIVTDWEDMERIWQYIYTDELKTLSEEHPVLLTEAPLNPRANRDTAAQIFFETFNVPALFTSIQAVLSLYSSGRTTGIVLDSGDGVTHAVPVYEGFAIPHAIRRVDVAGRDVTEYLQLLLRKSGYNFHTTAEKEVVRIIKEKTCYIALNPAKEEKETSGKVDDFMLPDGNIIKLGAERFRAPEILFQPELIGEEYPGIHQVIVDCIGRADLDLRKSLYSNVVLSGGSTLCKGFGERLLSEIKRLALKDIKIKIYAPPERKYSTWIGGSILASLSTFKKMWVSAEEYQEDPDIIHKKTF</sequence>
<feature type="domain" description="FZ" evidence="14">
    <location>
        <begin position="417"/>
        <end position="645"/>
    </location>
</feature>
<dbReference type="Pfam" id="PF04101">
    <property type="entry name" value="Glyco_tran_28_C"/>
    <property type="match status" value="1"/>
</dbReference>
<gene>
    <name evidence="15" type="ORF">MAM1_0216c08163</name>
</gene>
<dbReference type="OrthoDB" id="5405745at2759"/>
<comment type="similarity">
    <text evidence="12">Belongs to the actin family. ARP1 subfamily.</text>
</comment>
<reference evidence="15" key="1">
    <citation type="submission" date="2014-09" db="EMBL/GenBank/DDBJ databases">
        <title>Draft genome sequence of an oleaginous Mucoromycotina fungus Mucor ambiguus NBRC6742.</title>
        <authorList>
            <person name="Takeda I."/>
            <person name="Yamane N."/>
            <person name="Morita T."/>
            <person name="Tamano K."/>
            <person name="Machida M."/>
            <person name="Baker S."/>
            <person name="Koike H."/>
        </authorList>
    </citation>
    <scope>NUCLEOTIDE SEQUENCE</scope>
    <source>
        <strain evidence="15">NBRC 6742</strain>
    </source>
</reference>
<dbReference type="Proteomes" id="UP000053815">
    <property type="component" value="Unassembled WGS sequence"/>
</dbReference>
<evidence type="ECO:0000256" key="11">
    <source>
        <dbReference type="ARBA" id="ARBA00032061"/>
    </source>
</evidence>
<protein>
    <recommendedName>
        <fullName evidence="4">UDP-N-acetylglucosamine transferase subunit ALG13</fullName>
        <ecNumber evidence="3">2.4.1.141</ecNumber>
    </recommendedName>
    <alternativeName>
        <fullName evidence="11">Asparagine-linked glycosylation protein 13</fullName>
    </alternativeName>
</protein>
<dbReference type="CDD" id="cd10216">
    <property type="entry name" value="ASKHA_NBD_Arp1"/>
    <property type="match status" value="1"/>
</dbReference>
<keyword evidence="9" id="KW-0206">Cytoskeleton</keyword>
<evidence type="ECO:0000256" key="3">
    <source>
        <dbReference type="ARBA" id="ARBA00012614"/>
    </source>
</evidence>
<dbReference type="PROSITE" id="PS01132">
    <property type="entry name" value="ACTINS_ACT_LIKE"/>
    <property type="match status" value="1"/>
</dbReference>
<dbReference type="Pfam" id="PF12929">
    <property type="entry name" value="Mid1"/>
    <property type="match status" value="1"/>
</dbReference>
<evidence type="ECO:0000256" key="7">
    <source>
        <dbReference type="ARBA" id="ARBA00022840"/>
    </source>
</evidence>
<dbReference type="GO" id="GO:0005856">
    <property type="term" value="C:cytoskeleton"/>
    <property type="evidence" value="ECO:0007669"/>
    <property type="project" value="UniProtKB-SubCell"/>
</dbReference>
<evidence type="ECO:0000256" key="8">
    <source>
        <dbReference type="ARBA" id="ARBA00023157"/>
    </source>
</evidence>
<dbReference type="InterPro" id="IPR024338">
    <property type="entry name" value="MID1/Yam8"/>
</dbReference>
<keyword evidence="16" id="KW-1185">Reference proteome</keyword>
<evidence type="ECO:0000256" key="12">
    <source>
        <dbReference type="ARBA" id="ARBA00038483"/>
    </source>
</evidence>
<dbReference type="InterPro" id="IPR020067">
    <property type="entry name" value="Frizzled_dom"/>
</dbReference>
<dbReference type="AlphaFoldDB" id="A0A0C9N219"/>
<dbReference type="GO" id="GO:0005524">
    <property type="term" value="F:ATP binding"/>
    <property type="evidence" value="ECO:0007669"/>
    <property type="project" value="UniProtKB-KW"/>
</dbReference>
<comment type="function">
    <text evidence="10">Involved in protein N-glycosylation. Essential for the second step of the dolichol-linked oligosaccharide pathway.</text>
</comment>
<dbReference type="Gene3D" id="3.30.420.40">
    <property type="match status" value="2"/>
</dbReference>
<evidence type="ECO:0000256" key="10">
    <source>
        <dbReference type="ARBA" id="ARBA00024804"/>
    </source>
</evidence>
<dbReference type="InterPro" id="IPR020902">
    <property type="entry name" value="Actin/actin-like_CS"/>
</dbReference>
<dbReference type="Pfam" id="PF00022">
    <property type="entry name" value="Actin"/>
    <property type="match status" value="1"/>
</dbReference>
<dbReference type="PRINTS" id="PR00190">
    <property type="entry name" value="ACTIN"/>
</dbReference>
<dbReference type="InterPro" id="IPR004000">
    <property type="entry name" value="Actin"/>
</dbReference>
<evidence type="ECO:0000256" key="4">
    <source>
        <dbReference type="ARBA" id="ARBA00017468"/>
    </source>
</evidence>
<comment type="catalytic activity">
    <reaction evidence="13">
        <text>an N-acetyl-alpha-D-glucosaminyl-diphospho-di-trans,poly-cis-dolichol + UDP-N-acetyl-alpha-D-glucosamine = an N,N'-diacetylchitobiosyl-diphospho-di-trans,poly-cis-dolichol + UDP + H(+)</text>
        <dbReference type="Rhea" id="RHEA:23380"/>
        <dbReference type="Rhea" id="RHEA-COMP:19507"/>
        <dbReference type="Rhea" id="RHEA-COMP:19510"/>
        <dbReference type="ChEBI" id="CHEBI:15378"/>
        <dbReference type="ChEBI" id="CHEBI:57269"/>
        <dbReference type="ChEBI" id="CHEBI:57705"/>
        <dbReference type="ChEBI" id="CHEBI:58223"/>
        <dbReference type="ChEBI" id="CHEBI:58427"/>
        <dbReference type="EC" id="2.4.1.141"/>
    </reaction>
</comment>
<dbReference type="SMART" id="SM00268">
    <property type="entry name" value="ACTIN"/>
    <property type="match status" value="1"/>
</dbReference>
<evidence type="ECO:0000256" key="9">
    <source>
        <dbReference type="ARBA" id="ARBA00023212"/>
    </source>
</evidence>
<dbReference type="PANTHER" id="PTHR11937">
    <property type="entry name" value="ACTIN"/>
    <property type="match status" value="1"/>
</dbReference>
<dbReference type="EMBL" id="DF836505">
    <property type="protein sequence ID" value="GAN08648.1"/>
    <property type="molecule type" value="Genomic_DNA"/>
</dbReference>
<evidence type="ECO:0000256" key="6">
    <source>
        <dbReference type="ARBA" id="ARBA00022741"/>
    </source>
</evidence>
<evidence type="ECO:0000256" key="1">
    <source>
        <dbReference type="ARBA" id="ARBA00004245"/>
    </source>
</evidence>
<comment type="subunit">
    <text evidence="2">Heterodimer with ALG14 to form a functional enzyme.</text>
</comment>
<dbReference type="STRING" id="91626.A0A0C9N219"/>
<dbReference type="InterPro" id="IPR043129">
    <property type="entry name" value="ATPase_NBD"/>
</dbReference>
<evidence type="ECO:0000256" key="2">
    <source>
        <dbReference type="ARBA" id="ARBA00011198"/>
    </source>
</evidence>
<dbReference type="SUPFAM" id="SSF53067">
    <property type="entry name" value="Actin-like ATPase domain"/>
    <property type="match status" value="2"/>
</dbReference>
<evidence type="ECO:0000259" key="14">
    <source>
        <dbReference type="PROSITE" id="PS50038"/>
    </source>
</evidence>
<keyword evidence="5" id="KW-0963">Cytoplasm</keyword>
<dbReference type="FunFam" id="3.30.420.40:FF:000502">
    <property type="entry name" value="Actin-Related Proteins"/>
    <property type="match status" value="1"/>
</dbReference>
<proteinExistence type="inferred from homology"/>
<dbReference type="InterPro" id="IPR007235">
    <property type="entry name" value="Glyco_trans_28_C"/>
</dbReference>
<dbReference type="InterPro" id="IPR036790">
    <property type="entry name" value="Frizzled_dom_sf"/>
</dbReference>
<evidence type="ECO:0000256" key="5">
    <source>
        <dbReference type="ARBA" id="ARBA00022490"/>
    </source>
</evidence>
<keyword evidence="6" id="KW-0547">Nucleotide-binding</keyword>